<feature type="domain" description="Alginate lyase 2" evidence="2">
    <location>
        <begin position="34"/>
        <end position="258"/>
    </location>
</feature>
<dbReference type="AlphaFoldDB" id="A0A6A6S707"/>
<evidence type="ECO:0000256" key="1">
    <source>
        <dbReference type="SAM" id="SignalP"/>
    </source>
</evidence>
<gene>
    <name evidence="3" type="ORF">P280DRAFT_466415</name>
</gene>
<evidence type="ECO:0000259" key="2">
    <source>
        <dbReference type="Pfam" id="PF08787"/>
    </source>
</evidence>
<keyword evidence="3" id="KW-0456">Lyase</keyword>
<keyword evidence="4" id="KW-1185">Reference proteome</keyword>
<dbReference type="InterPro" id="IPR013320">
    <property type="entry name" value="ConA-like_dom_sf"/>
</dbReference>
<protein>
    <submittedName>
        <fullName evidence="3">Alginate lyase 2</fullName>
    </submittedName>
</protein>
<dbReference type="SUPFAM" id="SSF49899">
    <property type="entry name" value="Concanavalin A-like lectins/glucanases"/>
    <property type="match status" value="1"/>
</dbReference>
<dbReference type="GO" id="GO:0016829">
    <property type="term" value="F:lyase activity"/>
    <property type="evidence" value="ECO:0007669"/>
    <property type="project" value="UniProtKB-KW"/>
</dbReference>
<dbReference type="Gene3D" id="2.60.120.200">
    <property type="match status" value="1"/>
</dbReference>
<feature type="signal peptide" evidence="1">
    <location>
        <begin position="1"/>
        <end position="23"/>
    </location>
</feature>
<feature type="chain" id="PRO_5025515012" evidence="1">
    <location>
        <begin position="24"/>
        <end position="258"/>
    </location>
</feature>
<keyword evidence="1" id="KW-0732">Signal</keyword>
<sequence length="258" mass="27792">MQFTTYQIAFVSILPIFSGLSSALNPSCRPGGNFDLKKWDLETPIDNGSGQPKVIPGSDLTPAGDACKNGWQDKGSDHQWFFKESTDGSMVMKAPGYSSSRPCIKWSGSNHCRSEFHEDTAAWSTTSGTNRLHVKLSAGYGTKICIGQVFQSGTGSNKPYLELYYNSNGDVVTGVATCPGGANDGCGQDTTTIGNVPFNTQFTYDLQFEGGVLKAGVNGNLKTLKTFFTTPKASFKFGNYNQGTDDASVHIFELSVQH</sequence>
<dbReference type="EMBL" id="MU006779">
    <property type="protein sequence ID" value="KAF2643656.1"/>
    <property type="molecule type" value="Genomic_DNA"/>
</dbReference>
<accession>A0A6A6S707</accession>
<name>A0A6A6S707_9PLEO</name>
<dbReference type="OrthoDB" id="77013at2759"/>
<dbReference type="Pfam" id="PF08787">
    <property type="entry name" value="Alginate_lyase2"/>
    <property type="match status" value="1"/>
</dbReference>
<evidence type="ECO:0000313" key="4">
    <source>
        <dbReference type="Proteomes" id="UP000799753"/>
    </source>
</evidence>
<evidence type="ECO:0000313" key="3">
    <source>
        <dbReference type="EMBL" id="KAF2643656.1"/>
    </source>
</evidence>
<dbReference type="InterPro" id="IPR014895">
    <property type="entry name" value="Alginate_lyase_2"/>
</dbReference>
<reference evidence="3" key="1">
    <citation type="journal article" date="2020" name="Stud. Mycol.">
        <title>101 Dothideomycetes genomes: a test case for predicting lifestyles and emergence of pathogens.</title>
        <authorList>
            <person name="Haridas S."/>
            <person name="Albert R."/>
            <person name="Binder M."/>
            <person name="Bloem J."/>
            <person name="Labutti K."/>
            <person name="Salamov A."/>
            <person name="Andreopoulos B."/>
            <person name="Baker S."/>
            <person name="Barry K."/>
            <person name="Bills G."/>
            <person name="Bluhm B."/>
            <person name="Cannon C."/>
            <person name="Castanera R."/>
            <person name="Culley D."/>
            <person name="Daum C."/>
            <person name="Ezra D."/>
            <person name="Gonzalez J."/>
            <person name="Henrissat B."/>
            <person name="Kuo A."/>
            <person name="Liang C."/>
            <person name="Lipzen A."/>
            <person name="Lutzoni F."/>
            <person name="Magnuson J."/>
            <person name="Mondo S."/>
            <person name="Nolan M."/>
            <person name="Ohm R."/>
            <person name="Pangilinan J."/>
            <person name="Park H.-J."/>
            <person name="Ramirez L."/>
            <person name="Alfaro M."/>
            <person name="Sun H."/>
            <person name="Tritt A."/>
            <person name="Yoshinaga Y."/>
            <person name="Zwiers L.-H."/>
            <person name="Turgeon B."/>
            <person name="Goodwin S."/>
            <person name="Spatafora J."/>
            <person name="Crous P."/>
            <person name="Grigoriev I."/>
        </authorList>
    </citation>
    <scope>NUCLEOTIDE SEQUENCE</scope>
    <source>
        <strain evidence="3">CBS 473.64</strain>
    </source>
</reference>
<organism evidence="3 4">
    <name type="scientific">Massarina eburnea CBS 473.64</name>
    <dbReference type="NCBI Taxonomy" id="1395130"/>
    <lineage>
        <taxon>Eukaryota</taxon>
        <taxon>Fungi</taxon>
        <taxon>Dikarya</taxon>
        <taxon>Ascomycota</taxon>
        <taxon>Pezizomycotina</taxon>
        <taxon>Dothideomycetes</taxon>
        <taxon>Pleosporomycetidae</taxon>
        <taxon>Pleosporales</taxon>
        <taxon>Massarineae</taxon>
        <taxon>Massarinaceae</taxon>
        <taxon>Massarina</taxon>
    </lineage>
</organism>
<proteinExistence type="predicted"/>
<dbReference type="Proteomes" id="UP000799753">
    <property type="component" value="Unassembled WGS sequence"/>
</dbReference>